<evidence type="ECO:0000313" key="4">
    <source>
        <dbReference type="Proteomes" id="UP000799118"/>
    </source>
</evidence>
<feature type="compositionally biased region" description="Low complexity" evidence="1">
    <location>
        <begin position="1"/>
        <end position="11"/>
    </location>
</feature>
<dbReference type="Proteomes" id="UP000799118">
    <property type="component" value="Unassembled WGS sequence"/>
</dbReference>
<proteinExistence type="predicted"/>
<name>A0A6A4IIF4_9AGAR</name>
<gene>
    <name evidence="3" type="ORF">BT96DRAFT_847074</name>
</gene>
<protein>
    <submittedName>
        <fullName evidence="3">Uncharacterized protein</fullName>
    </submittedName>
</protein>
<accession>A0A6A4IIF4</accession>
<keyword evidence="2" id="KW-0472">Membrane</keyword>
<evidence type="ECO:0000313" key="3">
    <source>
        <dbReference type="EMBL" id="KAE9410279.1"/>
    </source>
</evidence>
<feature type="transmembrane region" description="Helical" evidence="2">
    <location>
        <begin position="33"/>
        <end position="51"/>
    </location>
</feature>
<reference evidence="3" key="1">
    <citation type="journal article" date="2019" name="Environ. Microbiol.">
        <title>Fungal ecological strategies reflected in gene transcription - a case study of two litter decomposers.</title>
        <authorList>
            <person name="Barbi F."/>
            <person name="Kohler A."/>
            <person name="Barry K."/>
            <person name="Baskaran P."/>
            <person name="Daum C."/>
            <person name="Fauchery L."/>
            <person name="Ihrmark K."/>
            <person name="Kuo A."/>
            <person name="LaButti K."/>
            <person name="Lipzen A."/>
            <person name="Morin E."/>
            <person name="Grigoriev I.V."/>
            <person name="Henrissat B."/>
            <person name="Lindahl B."/>
            <person name="Martin F."/>
        </authorList>
    </citation>
    <scope>NUCLEOTIDE SEQUENCE</scope>
    <source>
        <strain evidence="3">JB14</strain>
    </source>
</reference>
<dbReference type="OrthoDB" id="3359404at2759"/>
<keyword evidence="2" id="KW-0812">Transmembrane</keyword>
<feature type="compositionally biased region" description="Polar residues" evidence="1">
    <location>
        <begin position="89"/>
        <end position="100"/>
    </location>
</feature>
<evidence type="ECO:0000256" key="2">
    <source>
        <dbReference type="SAM" id="Phobius"/>
    </source>
</evidence>
<keyword evidence="4" id="KW-1185">Reference proteome</keyword>
<organism evidence="3 4">
    <name type="scientific">Gymnopus androsaceus JB14</name>
    <dbReference type="NCBI Taxonomy" id="1447944"/>
    <lineage>
        <taxon>Eukaryota</taxon>
        <taxon>Fungi</taxon>
        <taxon>Dikarya</taxon>
        <taxon>Basidiomycota</taxon>
        <taxon>Agaricomycotina</taxon>
        <taxon>Agaricomycetes</taxon>
        <taxon>Agaricomycetidae</taxon>
        <taxon>Agaricales</taxon>
        <taxon>Marasmiineae</taxon>
        <taxon>Omphalotaceae</taxon>
        <taxon>Gymnopus</taxon>
    </lineage>
</organism>
<dbReference type="EMBL" id="ML769385">
    <property type="protein sequence ID" value="KAE9410279.1"/>
    <property type="molecule type" value="Genomic_DNA"/>
</dbReference>
<dbReference type="AlphaFoldDB" id="A0A6A4IIF4"/>
<evidence type="ECO:0000256" key="1">
    <source>
        <dbReference type="SAM" id="MobiDB-lite"/>
    </source>
</evidence>
<feature type="region of interest" description="Disordered" evidence="1">
    <location>
        <begin position="83"/>
        <end position="107"/>
    </location>
</feature>
<sequence>MQRALFSSQLRQRSRRYSTENPRSAHAQWYSDILPAMVPIFLLGSAVYLGLQLTQTRLSHEKYMVEAQERVEILEAQVDALQRSREQDSGTPISKSTANASKWRVWQ</sequence>
<feature type="region of interest" description="Disordered" evidence="1">
    <location>
        <begin position="1"/>
        <end position="24"/>
    </location>
</feature>
<keyword evidence="2" id="KW-1133">Transmembrane helix</keyword>